<proteinExistence type="predicted"/>
<feature type="region of interest" description="Disordered" evidence="1">
    <location>
        <begin position="130"/>
        <end position="152"/>
    </location>
</feature>
<gene>
    <name evidence="3" type="ORF">TSPGSL018_18722</name>
</gene>
<accession>A0A061S262</accession>
<keyword evidence="2" id="KW-1133">Transmembrane helix</keyword>
<evidence type="ECO:0000313" key="3">
    <source>
        <dbReference type="EMBL" id="JAC77000.1"/>
    </source>
</evidence>
<feature type="non-terminal residue" evidence="3">
    <location>
        <position position="215"/>
    </location>
</feature>
<dbReference type="EMBL" id="GBEZ01008546">
    <property type="protein sequence ID" value="JAC77000.1"/>
    <property type="molecule type" value="Transcribed_RNA"/>
</dbReference>
<protein>
    <submittedName>
        <fullName evidence="3">Uncharacterized protein</fullName>
    </submittedName>
</protein>
<keyword evidence="2" id="KW-0812">Transmembrane</keyword>
<organism evidence="3">
    <name type="scientific">Tetraselmis sp. GSL018</name>
    <dbReference type="NCBI Taxonomy" id="582737"/>
    <lineage>
        <taxon>Eukaryota</taxon>
        <taxon>Viridiplantae</taxon>
        <taxon>Chlorophyta</taxon>
        <taxon>core chlorophytes</taxon>
        <taxon>Chlorodendrophyceae</taxon>
        <taxon>Chlorodendrales</taxon>
        <taxon>Chlorodendraceae</taxon>
        <taxon>Tetraselmis</taxon>
    </lineage>
</organism>
<evidence type="ECO:0000256" key="1">
    <source>
        <dbReference type="SAM" id="MobiDB-lite"/>
    </source>
</evidence>
<sequence>GNGTDVVVARLLAKSDAEVFDAVASLEAAAQSGALGAALQDEGFDLEEGSLRVLRTRSGPRVPAASEEGSEMRWVVMAAILVGCFLVVQCIFAAYLFRRSGMGRLFWFGCAPPPPPTREHSAFLFPANGPSHADTPRPYRAPRRGRTDGLGGSAVFGGGAEAAAAESDSDLRAGVSVRGLQWPKLESPEVVFNYGSVIVGKRRLCRPPATQGGEA</sequence>
<reference evidence="3" key="1">
    <citation type="submission" date="2014-05" db="EMBL/GenBank/DDBJ databases">
        <title>The transcriptome of the halophilic microalga Tetraselmis sp. GSL018 isolated from the Great Salt Lake, Utah.</title>
        <authorList>
            <person name="Jinkerson R.E."/>
            <person name="D'Adamo S."/>
            <person name="Posewitz M.C."/>
        </authorList>
    </citation>
    <scope>NUCLEOTIDE SEQUENCE</scope>
    <source>
        <strain evidence="3">GSL018</strain>
    </source>
</reference>
<feature type="transmembrane region" description="Helical" evidence="2">
    <location>
        <begin position="74"/>
        <end position="97"/>
    </location>
</feature>
<evidence type="ECO:0000256" key="2">
    <source>
        <dbReference type="SAM" id="Phobius"/>
    </source>
</evidence>
<feature type="non-terminal residue" evidence="3">
    <location>
        <position position="1"/>
    </location>
</feature>
<dbReference type="AlphaFoldDB" id="A0A061S262"/>
<keyword evidence="2" id="KW-0472">Membrane</keyword>
<name>A0A061S262_9CHLO</name>